<dbReference type="PRINTS" id="PR00412">
    <property type="entry name" value="EPOXHYDRLASE"/>
</dbReference>
<dbReference type="STRING" id="279824.SAMN03080617_00340"/>
<dbReference type="EMBL" id="FMXE01000003">
    <property type="protein sequence ID" value="SDA42055.1"/>
    <property type="molecule type" value="Genomic_DNA"/>
</dbReference>
<protein>
    <submittedName>
        <fullName evidence="2">Pimeloyl-ACP methyl ester carboxylesterase</fullName>
    </submittedName>
</protein>
<reference evidence="3" key="1">
    <citation type="submission" date="2016-10" db="EMBL/GenBank/DDBJ databases">
        <authorList>
            <person name="Varghese N."/>
            <person name="Submissions S."/>
        </authorList>
    </citation>
    <scope>NUCLEOTIDE SEQUENCE [LARGE SCALE GENOMIC DNA]</scope>
    <source>
        <strain evidence="3">DSM 22703</strain>
    </source>
</reference>
<dbReference type="AlphaFoldDB" id="A0A1G5VAK9"/>
<dbReference type="InterPro" id="IPR050266">
    <property type="entry name" value="AB_hydrolase_sf"/>
</dbReference>
<gene>
    <name evidence="2" type="ORF">SAMN03080617_00340</name>
</gene>
<evidence type="ECO:0000313" key="3">
    <source>
        <dbReference type="Proteomes" id="UP000198756"/>
    </source>
</evidence>
<proteinExistence type="predicted"/>
<dbReference type="Gene3D" id="3.40.50.1820">
    <property type="entry name" value="alpha/beta hydrolase"/>
    <property type="match status" value="1"/>
</dbReference>
<dbReference type="InterPro" id="IPR000639">
    <property type="entry name" value="Epox_hydrolase-like"/>
</dbReference>
<accession>A0A1G5VAK9</accession>
<dbReference type="SUPFAM" id="SSF53474">
    <property type="entry name" value="alpha/beta-Hydrolases"/>
    <property type="match status" value="1"/>
</dbReference>
<dbReference type="InterPro" id="IPR000073">
    <property type="entry name" value="AB_hydrolase_1"/>
</dbReference>
<evidence type="ECO:0000313" key="2">
    <source>
        <dbReference type="EMBL" id="SDA42055.1"/>
    </source>
</evidence>
<dbReference type="PANTHER" id="PTHR43798:SF33">
    <property type="entry name" value="HYDROLASE, PUTATIVE (AFU_ORTHOLOGUE AFUA_2G14860)-RELATED"/>
    <property type="match status" value="1"/>
</dbReference>
<organism evidence="2 3">
    <name type="scientific">Algoriphagus alkaliphilus</name>
    <dbReference type="NCBI Taxonomy" id="279824"/>
    <lineage>
        <taxon>Bacteria</taxon>
        <taxon>Pseudomonadati</taxon>
        <taxon>Bacteroidota</taxon>
        <taxon>Cytophagia</taxon>
        <taxon>Cytophagales</taxon>
        <taxon>Cyclobacteriaceae</taxon>
        <taxon>Algoriphagus</taxon>
    </lineage>
</organism>
<dbReference type="InterPro" id="IPR029058">
    <property type="entry name" value="AB_hydrolase_fold"/>
</dbReference>
<sequence>MKENTLSVLGHSISYLEVNPEKKSTVLFIHGNSMSKKLFRNQLNSERFNNYRLVFFDLVGFGGSSRSDQPTKEYNVPFYAELIRSVIQALSLEDIYLVGHSLGGHIAIEFAGKYVNEIKGFIAVSTPPLGIPADIPAAFQPNPVANLLFQAKLSKEEVIDLSNNVAGTIHHNEVVDSVESADPLARQKIGESIINQNYMDEIGVLNAIKLPYALVIGEDDKLCNPGYFSKYPFKNQWRGEVNIIEHSSHNPFLDRPEEINRLILDFITDNN</sequence>
<feature type="domain" description="AB hydrolase-1" evidence="1">
    <location>
        <begin position="25"/>
        <end position="256"/>
    </location>
</feature>
<name>A0A1G5VAK9_9BACT</name>
<keyword evidence="3" id="KW-1185">Reference proteome</keyword>
<dbReference type="Pfam" id="PF00561">
    <property type="entry name" value="Abhydrolase_1"/>
    <property type="match status" value="1"/>
</dbReference>
<dbReference type="RefSeq" id="WP_092728225.1">
    <property type="nucleotide sequence ID" value="NZ_FMXE01000003.1"/>
</dbReference>
<dbReference type="GO" id="GO:0016020">
    <property type="term" value="C:membrane"/>
    <property type="evidence" value="ECO:0007669"/>
    <property type="project" value="TreeGrafter"/>
</dbReference>
<dbReference type="PANTHER" id="PTHR43798">
    <property type="entry name" value="MONOACYLGLYCEROL LIPASE"/>
    <property type="match status" value="1"/>
</dbReference>
<dbReference type="OrthoDB" id="9780932at2"/>
<dbReference type="Proteomes" id="UP000198756">
    <property type="component" value="Unassembled WGS sequence"/>
</dbReference>
<dbReference type="GO" id="GO:0003824">
    <property type="term" value="F:catalytic activity"/>
    <property type="evidence" value="ECO:0007669"/>
    <property type="project" value="InterPro"/>
</dbReference>
<evidence type="ECO:0000259" key="1">
    <source>
        <dbReference type="Pfam" id="PF00561"/>
    </source>
</evidence>
<dbReference type="PRINTS" id="PR00111">
    <property type="entry name" value="ABHYDROLASE"/>
</dbReference>